<dbReference type="EMBL" id="QWLM01000016">
    <property type="protein sequence ID" value="RHW44487.1"/>
    <property type="molecule type" value="Genomic_DNA"/>
</dbReference>
<dbReference type="Gene3D" id="3.40.50.10420">
    <property type="entry name" value="NagB/RpiA/CoA transferase-like"/>
    <property type="match status" value="1"/>
</dbReference>
<evidence type="ECO:0000256" key="3">
    <source>
        <dbReference type="ARBA" id="ARBA00022840"/>
    </source>
</evidence>
<evidence type="ECO:0000313" key="4">
    <source>
        <dbReference type="EMBL" id="RHW44487.1"/>
    </source>
</evidence>
<gene>
    <name evidence="4" type="ORF">D1832_12230</name>
</gene>
<dbReference type="AlphaFoldDB" id="A0A417Z1S6"/>
<dbReference type="PANTHER" id="PTHR23407:SF1">
    <property type="entry name" value="5-FORMYLTETRAHYDROFOLATE CYCLO-LIGASE"/>
    <property type="match status" value="1"/>
</dbReference>
<accession>A0A417Z1S6</accession>
<reference evidence="4 5" key="1">
    <citation type="submission" date="2018-08" db="EMBL/GenBank/DDBJ databases">
        <title>Whole genome sequence analysis of Dermacoccus abyssi bacteria isolated from Deep Mariana trench Micromonospora spp reveals genes involved in the environmental adaptation and production of secondary metabolites.</title>
        <authorList>
            <person name="Abdel-Mageed W.M."/>
            <person name="Lehri B."/>
            <person name="Nouioui I."/>
            <person name="Goodfellow I."/>
            <person name="Jaspars M."/>
            <person name="Karlyshev A."/>
        </authorList>
    </citation>
    <scope>NUCLEOTIDE SEQUENCE [LARGE SCALE GENOMIC DNA]</scope>
    <source>
        <strain evidence="4 5">MT1.1</strain>
    </source>
</reference>
<evidence type="ECO:0000256" key="2">
    <source>
        <dbReference type="ARBA" id="ARBA00022741"/>
    </source>
</evidence>
<dbReference type="InterPro" id="IPR002698">
    <property type="entry name" value="FTHF_cligase"/>
</dbReference>
<organism evidence="4 5">
    <name type="scientific">Dermacoccus abyssi</name>
    <dbReference type="NCBI Taxonomy" id="322596"/>
    <lineage>
        <taxon>Bacteria</taxon>
        <taxon>Bacillati</taxon>
        <taxon>Actinomycetota</taxon>
        <taxon>Actinomycetes</taxon>
        <taxon>Micrococcales</taxon>
        <taxon>Dermacoccaceae</taxon>
        <taxon>Dermacoccus</taxon>
    </lineage>
</organism>
<dbReference type="GO" id="GO:0005524">
    <property type="term" value="F:ATP binding"/>
    <property type="evidence" value="ECO:0007669"/>
    <property type="project" value="UniProtKB-KW"/>
</dbReference>
<keyword evidence="4" id="KW-0436">Ligase</keyword>
<dbReference type="GO" id="GO:0035999">
    <property type="term" value="P:tetrahydrofolate interconversion"/>
    <property type="evidence" value="ECO:0007669"/>
    <property type="project" value="TreeGrafter"/>
</dbReference>
<proteinExistence type="inferred from homology"/>
<keyword evidence="3" id="KW-0067">ATP-binding</keyword>
<evidence type="ECO:0000256" key="1">
    <source>
        <dbReference type="ARBA" id="ARBA00010638"/>
    </source>
</evidence>
<dbReference type="SUPFAM" id="SSF100950">
    <property type="entry name" value="NagB/RpiA/CoA transferase-like"/>
    <property type="match status" value="1"/>
</dbReference>
<dbReference type="Proteomes" id="UP000285376">
    <property type="component" value="Unassembled WGS sequence"/>
</dbReference>
<protein>
    <submittedName>
        <fullName evidence="4">Ligase</fullName>
    </submittedName>
</protein>
<dbReference type="InterPro" id="IPR037171">
    <property type="entry name" value="NagB/RpiA_transferase-like"/>
</dbReference>
<sequence>MAFVAGRKRVPRPAAGMTALRARRRMAGVVDSVMSPRLLVMGDNDASTGPEVNAASREAKRAVRRTLRAARRARRDMGETSEREADGRRLLRLAEPALRAASCVATFEPLDTESNLEPLNARLLENGRVIVPITLEDLDLSWRDLATGEDLGKDAIALADVVVAPALAIGARGERLGQGGGCYDRALPRRREGTPVIAVVFPDEFGVDFPTQAHDERVDAVLTVNGLTWLREPLR</sequence>
<comment type="similarity">
    <text evidence="1">Belongs to the 5-formyltetrahydrofolate cyclo-ligase family.</text>
</comment>
<keyword evidence="2" id="KW-0547">Nucleotide-binding</keyword>
<dbReference type="GO" id="GO:0009396">
    <property type="term" value="P:folic acid-containing compound biosynthetic process"/>
    <property type="evidence" value="ECO:0007669"/>
    <property type="project" value="TreeGrafter"/>
</dbReference>
<dbReference type="GO" id="GO:0030272">
    <property type="term" value="F:5-formyltetrahydrofolate cyclo-ligase activity"/>
    <property type="evidence" value="ECO:0007669"/>
    <property type="project" value="TreeGrafter"/>
</dbReference>
<dbReference type="InterPro" id="IPR024185">
    <property type="entry name" value="FTHF_cligase-like_sf"/>
</dbReference>
<name>A0A417Z1S6_9MICO</name>
<dbReference type="PANTHER" id="PTHR23407">
    <property type="entry name" value="ATPASE INHIBITOR/5-FORMYLTETRAHYDROFOLATE CYCLO-LIGASE"/>
    <property type="match status" value="1"/>
</dbReference>
<comment type="caution">
    <text evidence="4">The sequence shown here is derived from an EMBL/GenBank/DDBJ whole genome shotgun (WGS) entry which is preliminary data.</text>
</comment>
<dbReference type="Pfam" id="PF01812">
    <property type="entry name" value="5-FTHF_cyc-lig"/>
    <property type="match status" value="1"/>
</dbReference>
<evidence type="ECO:0000313" key="5">
    <source>
        <dbReference type="Proteomes" id="UP000285376"/>
    </source>
</evidence>